<accession>A0A401W9Z3</accession>
<comment type="caution">
    <text evidence="2">The sequence shown here is derived from an EMBL/GenBank/DDBJ whole genome shotgun (WGS) entry which is preliminary data.</text>
</comment>
<reference evidence="2 3" key="1">
    <citation type="submission" date="2018-11" db="EMBL/GenBank/DDBJ databases">
        <title>Whole genome sequence of Streptomyces paromomycinus NBRC 15454(T).</title>
        <authorList>
            <person name="Komaki H."/>
            <person name="Tamura T."/>
        </authorList>
    </citation>
    <scope>NUCLEOTIDE SEQUENCE [LARGE SCALE GENOMIC DNA]</scope>
    <source>
        <strain evidence="2 3">NBRC 15454</strain>
    </source>
</reference>
<evidence type="ECO:0000256" key="1">
    <source>
        <dbReference type="SAM" id="MobiDB-lite"/>
    </source>
</evidence>
<proteinExistence type="predicted"/>
<organism evidence="2 3">
    <name type="scientific">Streptomyces paromomycinus</name>
    <name type="common">Streptomyces rimosus subsp. paromomycinus</name>
    <dbReference type="NCBI Taxonomy" id="92743"/>
    <lineage>
        <taxon>Bacteria</taxon>
        <taxon>Bacillati</taxon>
        <taxon>Actinomycetota</taxon>
        <taxon>Actinomycetes</taxon>
        <taxon>Kitasatosporales</taxon>
        <taxon>Streptomycetaceae</taxon>
        <taxon>Streptomyces</taxon>
    </lineage>
</organism>
<protein>
    <submittedName>
        <fullName evidence="2">Uncharacterized protein</fullName>
    </submittedName>
</protein>
<dbReference type="Proteomes" id="UP000286746">
    <property type="component" value="Unassembled WGS sequence"/>
</dbReference>
<evidence type="ECO:0000313" key="3">
    <source>
        <dbReference type="Proteomes" id="UP000286746"/>
    </source>
</evidence>
<name>A0A401W9Z3_STREY</name>
<dbReference type="EMBL" id="BHZD01000001">
    <property type="protein sequence ID" value="GCD46112.1"/>
    <property type="molecule type" value="Genomic_DNA"/>
</dbReference>
<gene>
    <name evidence="2" type="ORF">GKJPGBOP_05859</name>
</gene>
<evidence type="ECO:0000313" key="2">
    <source>
        <dbReference type="EMBL" id="GCD46112.1"/>
    </source>
</evidence>
<feature type="region of interest" description="Disordered" evidence="1">
    <location>
        <begin position="12"/>
        <end position="41"/>
    </location>
</feature>
<keyword evidence="3" id="KW-1185">Reference proteome</keyword>
<dbReference type="AlphaFoldDB" id="A0A401W9Z3"/>
<sequence length="41" mass="4268">MTLGQLLTLADEHQAAHRTSGHTTPQQSGPGLLDLAAMARA</sequence>